<feature type="transmembrane region" description="Helical" evidence="1">
    <location>
        <begin position="125"/>
        <end position="148"/>
    </location>
</feature>
<name>A0AAE7WU12_9CAUD</name>
<organism evidence="2 3">
    <name type="scientific">Vibrio phage vB_VpaP_G1</name>
    <dbReference type="NCBI Taxonomy" id="2862773"/>
    <lineage>
        <taxon>Viruses</taxon>
        <taxon>Duplodnaviria</taxon>
        <taxon>Heunggongvirae</taxon>
        <taxon>Uroviricota</taxon>
        <taxon>Caudoviricetes</taxon>
        <taxon>Autographivirales</taxon>
        <taxon>Youngvirus</taxon>
        <taxon>Youngvirus G1</taxon>
    </lineage>
</organism>
<dbReference type="RefSeq" id="YP_010648395.1">
    <property type="nucleotide sequence ID" value="NC_070758.1"/>
</dbReference>
<keyword evidence="1" id="KW-1133">Transmembrane helix</keyword>
<accession>A0AAE7WU12</accession>
<evidence type="ECO:0000256" key="1">
    <source>
        <dbReference type="SAM" id="Phobius"/>
    </source>
</evidence>
<reference evidence="2" key="1">
    <citation type="submission" date="2021-07" db="EMBL/GenBank/DDBJ databases">
        <authorList>
            <person name="Wang J."/>
            <person name="Yang M."/>
        </authorList>
    </citation>
    <scope>NUCLEOTIDE SEQUENCE</scope>
</reference>
<protein>
    <submittedName>
        <fullName evidence="2">Uncharacterized protein</fullName>
    </submittedName>
</protein>
<evidence type="ECO:0000313" key="3">
    <source>
        <dbReference type="Proteomes" id="UP000828797"/>
    </source>
</evidence>
<keyword evidence="3" id="KW-1185">Reference proteome</keyword>
<evidence type="ECO:0000313" key="2">
    <source>
        <dbReference type="EMBL" id="QYW05807.1"/>
    </source>
</evidence>
<keyword evidence="1" id="KW-0812">Transmembrane</keyword>
<keyword evidence="1" id="KW-0472">Membrane</keyword>
<dbReference type="KEGG" id="vg:77923834"/>
<proteinExistence type="predicted"/>
<sequence>MKKKPFRPSAKVGYARMIRERDALAVKVSGLEGKVEHKSNKLARAGKIVNQYVKQVARLLEANDGLRDEVYKLHHANTALDNKCKQQAGIINTLSREGAAARHNKDVYHRKYLQYQDKCRKQAKLIRTLAGTSIVFCMSTLVVGVLAVCGVF</sequence>
<dbReference type="GeneID" id="77923834"/>
<dbReference type="EMBL" id="MZ592920">
    <property type="protein sequence ID" value="QYW05807.1"/>
    <property type="molecule type" value="Genomic_DNA"/>
</dbReference>
<dbReference type="Proteomes" id="UP000828797">
    <property type="component" value="Segment"/>
</dbReference>